<keyword evidence="3" id="KW-0808">Transferase</keyword>
<dbReference type="InterPro" id="IPR001296">
    <property type="entry name" value="Glyco_trans_1"/>
</dbReference>
<dbReference type="PANTHER" id="PTHR45947:SF3">
    <property type="entry name" value="SULFOQUINOVOSYL TRANSFERASE SQD2"/>
    <property type="match status" value="1"/>
</dbReference>
<dbReference type="Pfam" id="PF00534">
    <property type="entry name" value="Glycos_transf_1"/>
    <property type="match status" value="1"/>
</dbReference>
<accession>A0A3E4GPX1</accession>
<sequence length="330" mass="37743">MKTYIYRGGFPIVEKSGVGKAIEHQEKMLNAVEAPRAARWKEATVVHMNTVFPDSVIAAFIAKMQKKKVIYYGHSTMEDFKNSFIGSNLAAPIFKKWICFCYNLGDVVVTPTEYSRKLLEGYGLKRKIYSITNGVDTEFFKPDPEGRIRFRAKYQLTEEQKVVISVGHLIGRKGILDFLELARMMPKVQFIWFGGGNESLVTAEIKEAISKKPDNVLFAGFIKSDELRDAYCGADVFSFMSYEETEGIVVLEALACEIPTIVRNIPVYEGWLEDEKQVYKAETIKEFQEKIIAIFSRDVRLMKKEERKIACNKSLGKVGERLLRLYSEME</sequence>
<dbReference type="Pfam" id="PF13439">
    <property type="entry name" value="Glyco_transf_4"/>
    <property type="match status" value="1"/>
</dbReference>
<evidence type="ECO:0000259" key="1">
    <source>
        <dbReference type="Pfam" id="PF00534"/>
    </source>
</evidence>
<feature type="domain" description="Glycosyl transferase family 1" evidence="1">
    <location>
        <begin position="149"/>
        <end position="298"/>
    </location>
</feature>
<dbReference type="Gene3D" id="3.40.50.2000">
    <property type="entry name" value="Glycogen Phosphorylase B"/>
    <property type="match status" value="2"/>
</dbReference>
<dbReference type="PANTHER" id="PTHR45947">
    <property type="entry name" value="SULFOQUINOVOSYL TRANSFERASE SQD2"/>
    <property type="match status" value="1"/>
</dbReference>
<reference evidence="3 4" key="1">
    <citation type="submission" date="2018-08" db="EMBL/GenBank/DDBJ databases">
        <title>A genome reference for cultivated species of the human gut microbiota.</title>
        <authorList>
            <person name="Zou Y."/>
            <person name="Xue W."/>
            <person name="Luo G."/>
        </authorList>
    </citation>
    <scope>NUCLEOTIDE SEQUENCE [LARGE SCALE GENOMIC DNA]</scope>
    <source>
        <strain evidence="3 4">TM07-19</strain>
    </source>
</reference>
<comment type="caution">
    <text evidence="3">The sequence shown here is derived from an EMBL/GenBank/DDBJ whole genome shotgun (WGS) entry which is preliminary data.</text>
</comment>
<dbReference type="GO" id="GO:0016757">
    <property type="term" value="F:glycosyltransferase activity"/>
    <property type="evidence" value="ECO:0007669"/>
    <property type="project" value="InterPro"/>
</dbReference>
<name>A0A3E4GPX1_9FIRM</name>
<dbReference type="RefSeq" id="WP_117557834.1">
    <property type="nucleotide sequence ID" value="NZ_QSOV01000008.1"/>
</dbReference>
<dbReference type="SUPFAM" id="SSF53756">
    <property type="entry name" value="UDP-Glycosyltransferase/glycogen phosphorylase"/>
    <property type="match status" value="1"/>
</dbReference>
<evidence type="ECO:0000259" key="2">
    <source>
        <dbReference type="Pfam" id="PF13439"/>
    </source>
</evidence>
<gene>
    <name evidence="3" type="ORF">DXD67_09440</name>
</gene>
<dbReference type="Proteomes" id="UP000260655">
    <property type="component" value="Unassembled WGS sequence"/>
</dbReference>
<feature type="domain" description="Glycosyltransferase subfamily 4-like N-terminal" evidence="2">
    <location>
        <begin position="30"/>
        <end position="138"/>
    </location>
</feature>
<evidence type="ECO:0000313" key="4">
    <source>
        <dbReference type="Proteomes" id="UP000260655"/>
    </source>
</evidence>
<proteinExistence type="predicted"/>
<dbReference type="InterPro" id="IPR028098">
    <property type="entry name" value="Glyco_trans_4-like_N"/>
</dbReference>
<dbReference type="AlphaFoldDB" id="A0A3E4GPX1"/>
<organism evidence="3 4">
    <name type="scientific">Coprococcus comes</name>
    <dbReference type="NCBI Taxonomy" id="410072"/>
    <lineage>
        <taxon>Bacteria</taxon>
        <taxon>Bacillati</taxon>
        <taxon>Bacillota</taxon>
        <taxon>Clostridia</taxon>
        <taxon>Lachnospirales</taxon>
        <taxon>Lachnospiraceae</taxon>
        <taxon>Coprococcus</taxon>
    </lineage>
</organism>
<dbReference type="EMBL" id="QSOV01000008">
    <property type="protein sequence ID" value="RGJ23237.1"/>
    <property type="molecule type" value="Genomic_DNA"/>
</dbReference>
<protein>
    <submittedName>
        <fullName evidence="3">Glycosyltransferase</fullName>
    </submittedName>
</protein>
<evidence type="ECO:0000313" key="3">
    <source>
        <dbReference type="EMBL" id="RGJ23237.1"/>
    </source>
</evidence>
<dbReference type="InterPro" id="IPR050194">
    <property type="entry name" value="Glycosyltransferase_grp1"/>
</dbReference>